<dbReference type="AlphaFoldDB" id="A0A087G396"/>
<dbReference type="EMBL" id="KL969620">
    <property type="protein sequence ID" value="KFK24348.1"/>
    <property type="molecule type" value="Genomic_DNA"/>
</dbReference>
<gene>
    <name evidence="1" type="ORF">AALP_AAs46285U000100</name>
</gene>
<dbReference type="Gramene" id="KFK24348">
    <property type="protein sequence ID" value="KFK24348"/>
    <property type="gene ID" value="AALP_AAs46285U000100"/>
</dbReference>
<sequence>GNGKRSMLSNHCSSLLQNIDETTSRYLHQACVLTKSKKTDERGY</sequence>
<reference evidence="2" key="1">
    <citation type="journal article" date="2015" name="Nat. Plants">
        <title>Genome expansion of Arabis alpina linked with retrotransposition and reduced symmetric DNA methylation.</title>
        <authorList>
            <person name="Willing E.M."/>
            <person name="Rawat V."/>
            <person name="Mandakova T."/>
            <person name="Maumus F."/>
            <person name="James G.V."/>
            <person name="Nordstroem K.J."/>
            <person name="Becker C."/>
            <person name="Warthmann N."/>
            <person name="Chica C."/>
            <person name="Szarzynska B."/>
            <person name="Zytnicki M."/>
            <person name="Albani M.C."/>
            <person name="Kiefer C."/>
            <person name="Bergonzi S."/>
            <person name="Castaings L."/>
            <person name="Mateos J.L."/>
            <person name="Berns M.C."/>
            <person name="Bujdoso N."/>
            <person name="Piofczyk T."/>
            <person name="de Lorenzo L."/>
            <person name="Barrero-Sicilia C."/>
            <person name="Mateos I."/>
            <person name="Piednoel M."/>
            <person name="Hagmann J."/>
            <person name="Chen-Min-Tao R."/>
            <person name="Iglesias-Fernandez R."/>
            <person name="Schuster S.C."/>
            <person name="Alonso-Blanco C."/>
            <person name="Roudier F."/>
            <person name="Carbonero P."/>
            <person name="Paz-Ares J."/>
            <person name="Davis S.J."/>
            <person name="Pecinka A."/>
            <person name="Quesneville H."/>
            <person name="Colot V."/>
            <person name="Lysak M.A."/>
            <person name="Weigel D."/>
            <person name="Coupland G."/>
            <person name="Schneeberger K."/>
        </authorList>
    </citation>
    <scope>NUCLEOTIDE SEQUENCE [LARGE SCALE GENOMIC DNA]</scope>
    <source>
        <strain evidence="2">cv. Pajares</strain>
    </source>
</reference>
<evidence type="ECO:0000313" key="2">
    <source>
        <dbReference type="Proteomes" id="UP000029120"/>
    </source>
</evidence>
<feature type="non-terminal residue" evidence="1">
    <location>
        <position position="1"/>
    </location>
</feature>
<evidence type="ECO:0000313" key="1">
    <source>
        <dbReference type="EMBL" id="KFK24348.1"/>
    </source>
</evidence>
<feature type="non-terminal residue" evidence="1">
    <location>
        <position position="44"/>
    </location>
</feature>
<dbReference type="Proteomes" id="UP000029120">
    <property type="component" value="Unassembled WGS sequence"/>
</dbReference>
<organism evidence="1 2">
    <name type="scientific">Arabis alpina</name>
    <name type="common">Alpine rock-cress</name>
    <dbReference type="NCBI Taxonomy" id="50452"/>
    <lineage>
        <taxon>Eukaryota</taxon>
        <taxon>Viridiplantae</taxon>
        <taxon>Streptophyta</taxon>
        <taxon>Embryophyta</taxon>
        <taxon>Tracheophyta</taxon>
        <taxon>Spermatophyta</taxon>
        <taxon>Magnoliopsida</taxon>
        <taxon>eudicotyledons</taxon>
        <taxon>Gunneridae</taxon>
        <taxon>Pentapetalae</taxon>
        <taxon>rosids</taxon>
        <taxon>malvids</taxon>
        <taxon>Brassicales</taxon>
        <taxon>Brassicaceae</taxon>
        <taxon>Arabideae</taxon>
        <taxon>Arabis</taxon>
    </lineage>
</organism>
<protein>
    <submittedName>
        <fullName evidence="1">Uncharacterized protein</fullName>
    </submittedName>
</protein>
<name>A0A087G396_ARAAL</name>
<accession>A0A087G396</accession>
<proteinExistence type="predicted"/>
<keyword evidence="2" id="KW-1185">Reference proteome</keyword>